<protein>
    <submittedName>
        <fullName evidence="1">Uncharacterized protein</fullName>
    </submittedName>
</protein>
<accession>X1K9W9</accession>
<organism evidence="1">
    <name type="scientific">marine sediment metagenome</name>
    <dbReference type="NCBI Taxonomy" id="412755"/>
    <lineage>
        <taxon>unclassified sequences</taxon>
        <taxon>metagenomes</taxon>
        <taxon>ecological metagenomes</taxon>
    </lineage>
</organism>
<evidence type="ECO:0000313" key="1">
    <source>
        <dbReference type="EMBL" id="GAH87004.1"/>
    </source>
</evidence>
<reference evidence="1" key="1">
    <citation type="journal article" date="2014" name="Front. Microbiol.">
        <title>High frequency of phylogenetically diverse reductive dehalogenase-homologous genes in deep subseafloor sedimentary metagenomes.</title>
        <authorList>
            <person name="Kawai M."/>
            <person name="Futagami T."/>
            <person name="Toyoda A."/>
            <person name="Takaki Y."/>
            <person name="Nishi S."/>
            <person name="Hori S."/>
            <person name="Arai W."/>
            <person name="Tsubouchi T."/>
            <person name="Morono Y."/>
            <person name="Uchiyama I."/>
            <person name="Ito T."/>
            <person name="Fujiyama A."/>
            <person name="Inagaki F."/>
            <person name="Takami H."/>
        </authorList>
    </citation>
    <scope>NUCLEOTIDE SEQUENCE</scope>
    <source>
        <strain evidence="1">Expedition CK06-06</strain>
    </source>
</reference>
<proteinExistence type="predicted"/>
<name>X1K9W9_9ZZZZ</name>
<feature type="non-terminal residue" evidence="1">
    <location>
        <position position="1"/>
    </location>
</feature>
<gene>
    <name evidence="1" type="ORF">S03H2_67223</name>
</gene>
<sequence length="31" mass="3441">SYLNKYFKAVLGYTSSYGNIFNPSPVDPIKG</sequence>
<dbReference type="AlphaFoldDB" id="X1K9W9"/>
<dbReference type="EMBL" id="BARU01043971">
    <property type="protein sequence ID" value="GAH87004.1"/>
    <property type="molecule type" value="Genomic_DNA"/>
</dbReference>
<comment type="caution">
    <text evidence="1">The sequence shown here is derived from an EMBL/GenBank/DDBJ whole genome shotgun (WGS) entry which is preliminary data.</text>
</comment>